<accession>A0A345HZM7</accession>
<dbReference type="Proteomes" id="UP000253868">
    <property type="component" value="Chromosome"/>
</dbReference>
<sequence length="457" mass="47459">MPRKDMVRRVLIPVAALLAAVLPATAARAAPTEPEPAARPSAAASAATAAAPLARTVWLCRPGLPDNACGQDAAGRPTAPGGELLTRYPNGGATRLLDDTRYAPDGSSRRVPFTVTGTPPVDCFYAYPTVDLLPNPLLQTGSLPPLRENAHQAVTLTQAARFAGLCRLFVPVYRQVPLTGLLGGIILGTDADLTTANADIQQAWDTYWTQYNRDPVTGERRGVVILGHSQGTATAAALLQTRFDGRPEVRRQLVSAVLLGGGIEVPEGRDSGGGTDPDSTFQHLPACHRGAGDPLPVGCVVSYSSYALPAGSLPFAIGRTAKPGHRVVCVNPAALLRGASAGARTPLDLHMPTRRLVGGTALLPGGHLTATLSSYQLPVLPTAFAHHPDAIEGECRHATDASGSADWLQISGDLSHFPDSAPTGLAGLHVVDFNVALGDLVALTTAQAHGWLAGARG</sequence>
<dbReference type="SUPFAM" id="SSF53474">
    <property type="entry name" value="alpha/beta-Hydrolases"/>
    <property type="match status" value="1"/>
</dbReference>
<dbReference type="InterPro" id="IPR029058">
    <property type="entry name" value="AB_hydrolase_fold"/>
</dbReference>
<dbReference type="RefSeq" id="WP_114664691.1">
    <property type="nucleotide sequence ID" value="NZ_CP031194.1"/>
</dbReference>
<gene>
    <name evidence="3" type="ORF">DVK44_35425</name>
</gene>
<dbReference type="AlphaFoldDB" id="A0A345HZM7"/>
<organism evidence="3 4">
    <name type="scientific">Streptomyces paludis</name>
    <dbReference type="NCBI Taxonomy" id="2282738"/>
    <lineage>
        <taxon>Bacteria</taxon>
        <taxon>Bacillati</taxon>
        <taxon>Actinomycetota</taxon>
        <taxon>Actinomycetes</taxon>
        <taxon>Kitasatosporales</taxon>
        <taxon>Streptomycetaceae</taxon>
        <taxon>Streptomyces</taxon>
    </lineage>
</organism>
<feature type="chain" id="PRO_5038401049" evidence="2">
    <location>
        <begin position="27"/>
        <end position="457"/>
    </location>
</feature>
<evidence type="ECO:0000313" key="3">
    <source>
        <dbReference type="EMBL" id="AXG82151.1"/>
    </source>
</evidence>
<feature type="signal peptide" evidence="2">
    <location>
        <begin position="1"/>
        <end position="26"/>
    </location>
</feature>
<reference evidence="4" key="1">
    <citation type="submission" date="2018-07" db="EMBL/GenBank/DDBJ databases">
        <authorList>
            <person name="Zhao J."/>
        </authorList>
    </citation>
    <scope>NUCLEOTIDE SEQUENCE [LARGE SCALE GENOMIC DNA]</scope>
    <source>
        <strain evidence="4">GSSD-12</strain>
    </source>
</reference>
<dbReference type="EMBL" id="CP031194">
    <property type="protein sequence ID" value="AXG82151.1"/>
    <property type="molecule type" value="Genomic_DNA"/>
</dbReference>
<protein>
    <submittedName>
        <fullName evidence="3">DUF3089 domain-containing protein</fullName>
    </submittedName>
</protein>
<name>A0A345HZM7_9ACTN</name>
<proteinExistence type="predicted"/>
<evidence type="ECO:0000313" key="4">
    <source>
        <dbReference type="Proteomes" id="UP000253868"/>
    </source>
</evidence>
<keyword evidence="4" id="KW-1185">Reference proteome</keyword>
<dbReference type="KEGG" id="spad:DVK44_35425"/>
<feature type="region of interest" description="Disordered" evidence="1">
    <location>
        <begin position="71"/>
        <end position="92"/>
    </location>
</feature>
<evidence type="ECO:0000256" key="1">
    <source>
        <dbReference type="SAM" id="MobiDB-lite"/>
    </source>
</evidence>
<dbReference type="OrthoDB" id="9794645at2"/>
<dbReference type="Pfam" id="PF11288">
    <property type="entry name" value="DUF3089"/>
    <property type="match status" value="1"/>
</dbReference>
<dbReference type="InterPro" id="IPR021440">
    <property type="entry name" value="DUF3089"/>
</dbReference>
<keyword evidence="2" id="KW-0732">Signal</keyword>
<evidence type="ECO:0000256" key="2">
    <source>
        <dbReference type="SAM" id="SignalP"/>
    </source>
</evidence>